<dbReference type="EMBL" id="JACRUN010000001">
    <property type="protein sequence ID" value="MBC5834023.1"/>
    <property type="molecule type" value="Genomic_DNA"/>
</dbReference>
<proteinExistence type="predicted"/>
<evidence type="ECO:0000313" key="1">
    <source>
        <dbReference type="EMBL" id="MBC5834023.1"/>
    </source>
</evidence>
<sequence length="119" mass="14001">MNFISKLTNEFYNLHSDLSKLKNNQKVDIQETKLKIEKTFEVMFSNIHISSNKILEKSSDTLNTINFLLNELENKNSANLESNFETYFNNYRELINIIKLELGVDSLSKENQKLIRYGF</sequence>
<accession>A0ABR7IWC4</accession>
<organism evidence="1 2">
    <name type="scientific">Flavobacterium bernardetii</name>
    <dbReference type="NCBI Taxonomy" id="2813823"/>
    <lineage>
        <taxon>Bacteria</taxon>
        <taxon>Pseudomonadati</taxon>
        <taxon>Bacteroidota</taxon>
        <taxon>Flavobacteriia</taxon>
        <taxon>Flavobacteriales</taxon>
        <taxon>Flavobacteriaceae</taxon>
        <taxon>Flavobacterium</taxon>
    </lineage>
</organism>
<evidence type="ECO:0000313" key="2">
    <source>
        <dbReference type="Proteomes" id="UP000605990"/>
    </source>
</evidence>
<name>A0ABR7IWC4_9FLAO</name>
<protein>
    <submittedName>
        <fullName evidence="1">Uncharacterized protein</fullName>
    </submittedName>
</protein>
<keyword evidence="2" id="KW-1185">Reference proteome</keyword>
<reference evidence="1 2" key="1">
    <citation type="submission" date="2020-08" db="EMBL/GenBank/DDBJ databases">
        <title>Description of novel Flavobacterium F-408 isolate.</title>
        <authorList>
            <person name="Saticioglu I.B."/>
            <person name="Duman M."/>
            <person name="Altun S."/>
        </authorList>
    </citation>
    <scope>NUCLEOTIDE SEQUENCE [LARGE SCALE GENOMIC DNA]</scope>
    <source>
        <strain evidence="1 2">F-408</strain>
    </source>
</reference>
<dbReference type="Proteomes" id="UP000605990">
    <property type="component" value="Unassembled WGS sequence"/>
</dbReference>
<gene>
    <name evidence="1" type="ORF">H8R27_03915</name>
</gene>
<comment type="caution">
    <text evidence="1">The sequence shown here is derived from an EMBL/GenBank/DDBJ whole genome shotgun (WGS) entry which is preliminary data.</text>
</comment>
<dbReference type="RefSeq" id="WP_166125242.1">
    <property type="nucleotide sequence ID" value="NZ_JAANOQ010000001.1"/>
</dbReference>